<protein>
    <submittedName>
        <fullName evidence="1">Uncharacterized protein</fullName>
    </submittedName>
</protein>
<feature type="non-terminal residue" evidence="1">
    <location>
        <position position="67"/>
    </location>
</feature>
<reference evidence="1 2" key="1">
    <citation type="journal article" date="2018" name="Front. Plant Sci.">
        <title>Red Clover (Trifolium pratense) and Zigzag Clover (T. medium) - A Picture of Genomic Similarities and Differences.</title>
        <authorList>
            <person name="Dluhosova J."/>
            <person name="Istvanek J."/>
            <person name="Nedelnik J."/>
            <person name="Repkova J."/>
        </authorList>
    </citation>
    <scope>NUCLEOTIDE SEQUENCE [LARGE SCALE GENOMIC DNA]</scope>
    <source>
        <strain evidence="2">cv. 10/8</strain>
        <tissue evidence="1">Leaf</tissue>
    </source>
</reference>
<keyword evidence="2" id="KW-1185">Reference proteome</keyword>
<name>A0A392UIQ6_9FABA</name>
<comment type="caution">
    <text evidence="1">The sequence shown here is derived from an EMBL/GenBank/DDBJ whole genome shotgun (WGS) entry which is preliminary data.</text>
</comment>
<dbReference type="Proteomes" id="UP000265520">
    <property type="component" value="Unassembled WGS sequence"/>
</dbReference>
<dbReference type="AlphaFoldDB" id="A0A392UIQ6"/>
<dbReference type="EMBL" id="LXQA010838050">
    <property type="protein sequence ID" value="MCI73421.1"/>
    <property type="molecule type" value="Genomic_DNA"/>
</dbReference>
<accession>A0A392UIQ6</accession>
<proteinExistence type="predicted"/>
<evidence type="ECO:0000313" key="1">
    <source>
        <dbReference type="EMBL" id="MCI73421.1"/>
    </source>
</evidence>
<sequence>MIPIYCWHTPKKEEDFNPVVKFREDATPSLGDVVKEKVMKPLEIGMIKCMLDSLRVDPVGVTSKTKC</sequence>
<evidence type="ECO:0000313" key="2">
    <source>
        <dbReference type="Proteomes" id="UP000265520"/>
    </source>
</evidence>
<organism evidence="1 2">
    <name type="scientific">Trifolium medium</name>
    <dbReference type="NCBI Taxonomy" id="97028"/>
    <lineage>
        <taxon>Eukaryota</taxon>
        <taxon>Viridiplantae</taxon>
        <taxon>Streptophyta</taxon>
        <taxon>Embryophyta</taxon>
        <taxon>Tracheophyta</taxon>
        <taxon>Spermatophyta</taxon>
        <taxon>Magnoliopsida</taxon>
        <taxon>eudicotyledons</taxon>
        <taxon>Gunneridae</taxon>
        <taxon>Pentapetalae</taxon>
        <taxon>rosids</taxon>
        <taxon>fabids</taxon>
        <taxon>Fabales</taxon>
        <taxon>Fabaceae</taxon>
        <taxon>Papilionoideae</taxon>
        <taxon>50 kb inversion clade</taxon>
        <taxon>NPAAA clade</taxon>
        <taxon>Hologalegina</taxon>
        <taxon>IRL clade</taxon>
        <taxon>Trifolieae</taxon>
        <taxon>Trifolium</taxon>
    </lineage>
</organism>